<reference evidence="3" key="1">
    <citation type="submission" date="2013-01" db="EMBL/GenBank/DDBJ databases">
        <title>Draft Genome Sequence of a Mulberry Tree, Morus notabilis C.K. Schneid.</title>
        <authorList>
            <person name="He N."/>
            <person name="Zhao S."/>
        </authorList>
    </citation>
    <scope>NUCLEOTIDE SEQUENCE</scope>
</reference>
<dbReference type="EMBL" id="KE344020">
    <property type="protein sequence ID" value="EXB51080.1"/>
    <property type="molecule type" value="Genomic_DNA"/>
</dbReference>
<dbReference type="PANTHER" id="PTHR34115">
    <property type="entry name" value="PROTEIN, PUTATIVE-RELATED"/>
    <property type="match status" value="1"/>
</dbReference>
<dbReference type="Proteomes" id="UP000030645">
    <property type="component" value="Unassembled WGS sequence"/>
</dbReference>
<gene>
    <name evidence="2" type="ORF">L484_023783</name>
</gene>
<organism evidence="2 3">
    <name type="scientific">Morus notabilis</name>
    <dbReference type="NCBI Taxonomy" id="981085"/>
    <lineage>
        <taxon>Eukaryota</taxon>
        <taxon>Viridiplantae</taxon>
        <taxon>Streptophyta</taxon>
        <taxon>Embryophyta</taxon>
        <taxon>Tracheophyta</taxon>
        <taxon>Spermatophyta</taxon>
        <taxon>Magnoliopsida</taxon>
        <taxon>eudicotyledons</taxon>
        <taxon>Gunneridae</taxon>
        <taxon>Pentapetalae</taxon>
        <taxon>rosids</taxon>
        <taxon>fabids</taxon>
        <taxon>Rosales</taxon>
        <taxon>Moraceae</taxon>
        <taxon>Moreae</taxon>
        <taxon>Morus</taxon>
    </lineage>
</organism>
<evidence type="ECO:0000313" key="3">
    <source>
        <dbReference type="Proteomes" id="UP000030645"/>
    </source>
</evidence>
<keyword evidence="3" id="KW-1185">Reference proteome</keyword>
<evidence type="ECO:0000313" key="2">
    <source>
        <dbReference type="EMBL" id="EXB51080.1"/>
    </source>
</evidence>
<evidence type="ECO:0000256" key="1">
    <source>
        <dbReference type="SAM" id="Phobius"/>
    </source>
</evidence>
<name>W9QQV2_9ROSA</name>
<protein>
    <submittedName>
        <fullName evidence="2">Uncharacterized protein</fullName>
    </submittedName>
</protein>
<proteinExistence type="predicted"/>
<keyword evidence="1" id="KW-1133">Transmembrane helix</keyword>
<feature type="transmembrane region" description="Helical" evidence="1">
    <location>
        <begin position="35"/>
        <end position="53"/>
    </location>
</feature>
<dbReference type="InterPro" id="IPR053258">
    <property type="entry name" value="Ca-permeable_cation_channel"/>
</dbReference>
<feature type="transmembrane region" description="Helical" evidence="1">
    <location>
        <begin position="88"/>
        <end position="107"/>
    </location>
</feature>
<accession>W9QQV2</accession>
<dbReference type="PANTHER" id="PTHR34115:SF13">
    <property type="entry name" value="RPB1A"/>
    <property type="match status" value="1"/>
</dbReference>
<sequence>MSSDIITSIITTLSGFIQMKFQSETFSPFDTHPRIMFSFLSVISVYGVVEFLAHQRHSKPTGNILNNAENNVNNAILKIGLVKETRHNLGALACIFLLYILSLPFLGG</sequence>
<dbReference type="AlphaFoldDB" id="W9QQV2"/>
<keyword evidence="1" id="KW-0472">Membrane</keyword>
<keyword evidence="1" id="KW-0812">Transmembrane</keyword>